<proteinExistence type="predicted"/>
<dbReference type="EMBL" id="JAPEVG010000474">
    <property type="protein sequence ID" value="KAJ8462336.1"/>
    <property type="molecule type" value="Genomic_DNA"/>
</dbReference>
<keyword evidence="2" id="KW-1185">Reference proteome</keyword>
<dbReference type="Proteomes" id="UP001215151">
    <property type="component" value="Unassembled WGS sequence"/>
</dbReference>
<organism evidence="1 2">
    <name type="scientific">Trametes cubensis</name>
    <dbReference type="NCBI Taxonomy" id="1111947"/>
    <lineage>
        <taxon>Eukaryota</taxon>
        <taxon>Fungi</taxon>
        <taxon>Dikarya</taxon>
        <taxon>Basidiomycota</taxon>
        <taxon>Agaricomycotina</taxon>
        <taxon>Agaricomycetes</taxon>
        <taxon>Polyporales</taxon>
        <taxon>Polyporaceae</taxon>
        <taxon>Trametes</taxon>
    </lineage>
</organism>
<evidence type="ECO:0000313" key="1">
    <source>
        <dbReference type="EMBL" id="KAJ8462336.1"/>
    </source>
</evidence>
<reference evidence="1" key="1">
    <citation type="submission" date="2022-11" db="EMBL/GenBank/DDBJ databases">
        <title>Genome Sequence of Cubamyces cubensis.</title>
        <authorList>
            <person name="Buettner E."/>
        </authorList>
    </citation>
    <scope>NUCLEOTIDE SEQUENCE</scope>
    <source>
        <strain evidence="1">MPL-01</strain>
    </source>
</reference>
<gene>
    <name evidence="1" type="ORF">ONZ51_g10968</name>
</gene>
<comment type="caution">
    <text evidence="1">The sequence shown here is derived from an EMBL/GenBank/DDBJ whole genome shotgun (WGS) entry which is preliminary data.</text>
</comment>
<sequence>MGWNRFPLYEGPSIEGIRLGGPSGDHQLLNIPLQHTATMDPFPIGTAVFFLEGGKTRTGQVQDTEAIEVSTRNRAQMGRRESETCQVACSERVESPLTLDLPADALTSACAPLLPSADALALVTHV</sequence>
<accession>A0AAD7TIF8</accession>
<protein>
    <submittedName>
        <fullName evidence="1">Uncharacterized protein</fullName>
    </submittedName>
</protein>
<dbReference type="AlphaFoldDB" id="A0AAD7TIF8"/>
<name>A0AAD7TIF8_9APHY</name>
<evidence type="ECO:0000313" key="2">
    <source>
        <dbReference type="Proteomes" id="UP001215151"/>
    </source>
</evidence>